<dbReference type="SUPFAM" id="SSF48726">
    <property type="entry name" value="Immunoglobulin"/>
    <property type="match status" value="2"/>
</dbReference>
<dbReference type="GeneID" id="136994411"/>
<dbReference type="SMART" id="SM00406">
    <property type="entry name" value="IGv"/>
    <property type="match status" value="1"/>
</dbReference>
<evidence type="ECO:0000256" key="2">
    <source>
        <dbReference type="ARBA" id="ARBA00023130"/>
    </source>
</evidence>
<dbReference type="InterPro" id="IPR050199">
    <property type="entry name" value="IgHV"/>
</dbReference>
<evidence type="ECO:0000256" key="1">
    <source>
        <dbReference type="ARBA" id="ARBA00022859"/>
    </source>
</evidence>
<dbReference type="PANTHER" id="PTHR23266">
    <property type="entry name" value="IMMUNOGLOBULIN HEAVY CHAIN"/>
    <property type="match status" value="1"/>
</dbReference>
<reference evidence="7" key="1">
    <citation type="submission" date="2025-08" db="UniProtKB">
        <authorList>
            <consortium name="RefSeq"/>
        </authorList>
    </citation>
    <scope>IDENTIFICATION</scope>
    <source>
        <tissue evidence="7">Blood</tissue>
    </source>
</reference>
<protein>
    <recommendedName>
        <fullName evidence="5">Ig-like domain-containing protein</fullName>
    </recommendedName>
</protein>
<feature type="signal peptide" evidence="4">
    <location>
        <begin position="1"/>
        <end position="23"/>
    </location>
</feature>
<dbReference type="InterPro" id="IPR007110">
    <property type="entry name" value="Ig-like_dom"/>
</dbReference>
<accession>A0ABM4FTI6</accession>
<dbReference type="InterPro" id="IPR036179">
    <property type="entry name" value="Ig-like_dom_sf"/>
</dbReference>
<dbReference type="InterPro" id="IPR013106">
    <property type="entry name" value="Ig_V-set"/>
</dbReference>
<dbReference type="Gene3D" id="2.60.40.10">
    <property type="entry name" value="Immunoglobulins"/>
    <property type="match status" value="2"/>
</dbReference>
<dbReference type="RefSeq" id="XP_067168267.1">
    <property type="nucleotide sequence ID" value="XM_067312166.1"/>
</dbReference>
<dbReference type="PROSITE" id="PS50835">
    <property type="entry name" value="IG_LIKE"/>
    <property type="match status" value="1"/>
</dbReference>
<keyword evidence="2" id="KW-1064">Adaptive immunity</keyword>
<keyword evidence="1" id="KW-0391">Immunity</keyword>
<evidence type="ECO:0000256" key="3">
    <source>
        <dbReference type="ARBA" id="ARBA00043265"/>
    </source>
</evidence>
<dbReference type="InterPro" id="IPR013783">
    <property type="entry name" value="Ig-like_fold"/>
</dbReference>
<gene>
    <name evidence="7" type="primary">LOC136994411</name>
</gene>
<keyword evidence="6" id="KW-1185">Reference proteome</keyword>
<keyword evidence="3" id="KW-1280">Immunoglobulin</keyword>
<evidence type="ECO:0000259" key="5">
    <source>
        <dbReference type="PROSITE" id="PS50835"/>
    </source>
</evidence>
<organism evidence="6 7">
    <name type="scientific">Apteryx mantelli</name>
    <name type="common">North Island brown kiwi</name>
    <dbReference type="NCBI Taxonomy" id="2696672"/>
    <lineage>
        <taxon>Eukaryota</taxon>
        <taxon>Metazoa</taxon>
        <taxon>Chordata</taxon>
        <taxon>Craniata</taxon>
        <taxon>Vertebrata</taxon>
        <taxon>Euteleostomi</taxon>
        <taxon>Archelosauria</taxon>
        <taxon>Archosauria</taxon>
        <taxon>Dinosauria</taxon>
        <taxon>Saurischia</taxon>
        <taxon>Theropoda</taxon>
        <taxon>Coelurosauria</taxon>
        <taxon>Aves</taxon>
        <taxon>Palaeognathae</taxon>
        <taxon>Apterygiformes</taxon>
        <taxon>Apterygidae</taxon>
        <taxon>Apteryx</taxon>
    </lineage>
</organism>
<sequence>MPPRMVPWLLALSLAAVPAGVQAQVQLVEAGGGLREFGDSVQLSCKGSGFTFEDYHLLWYRQAAGATLEWVATISDDSSSIRYGTFSQAHVVASVPKEGKVSGSLTLTCTITGTLRGLCTTLLPCIQLQLKKTIMCICSGRRPGPKSRSSSQSGTMKKYGTTVEGQATASHDISRGEASLALHALHPRDSAQYICTIPTGTGTPAVL</sequence>
<keyword evidence="4" id="KW-0732">Signal</keyword>
<evidence type="ECO:0000313" key="7">
    <source>
        <dbReference type="RefSeq" id="XP_067168267.1"/>
    </source>
</evidence>
<name>A0ABM4FTI6_9AVES</name>
<dbReference type="Proteomes" id="UP001652627">
    <property type="component" value="Chromosome 28"/>
</dbReference>
<proteinExistence type="predicted"/>
<evidence type="ECO:0000256" key="4">
    <source>
        <dbReference type="SAM" id="SignalP"/>
    </source>
</evidence>
<evidence type="ECO:0000313" key="6">
    <source>
        <dbReference type="Proteomes" id="UP001652627"/>
    </source>
</evidence>
<feature type="domain" description="Ig-like" evidence="5">
    <location>
        <begin position="38"/>
        <end position="207"/>
    </location>
</feature>
<feature type="chain" id="PRO_5046646651" description="Ig-like domain-containing protein" evidence="4">
    <location>
        <begin position="24"/>
        <end position="207"/>
    </location>
</feature>